<dbReference type="GO" id="GO:0000460">
    <property type="term" value="P:maturation of 5.8S rRNA"/>
    <property type="evidence" value="ECO:0007669"/>
    <property type="project" value="TreeGrafter"/>
</dbReference>
<evidence type="ECO:0000313" key="2">
    <source>
        <dbReference type="EMBL" id="KAF2997134.1"/>
    </source>
</evidence>
<protein>
    <submittedName>
        <fullName evidence="2">rRNA-processing protein las1</fullName>
    </submittedName>
</protein>
<dbReference type="GO" id="GO:0000470">
    <property type="term" value="P:maturation of LSU-rRNA"/>
    <property type="evidence" value="ECO:0007669"/>
    <property type="project" value="TreeGrafter"/>
</dbReference>
<feature type="region of interest" description="Disordered" evidence="1">
    <location>
        <begin position="414"/>
        <end position="434"/>
    </location>
</feature>
<dbReference type="InterPro" id="IPR007174">
    <property type="entry name" value="Las1"/>
</dbReference>
<dbReference type="PANTHER" id="PTHR15002">
    <property type="entry name" value="RIBOSOMAL BIOGENESIS PROTEIN LAS1L"/>
    <property type="match status" value="1"/>
</dbReference>
<evidence type="ECO:0000256" key="1">
    <source>
        <dbReference type="SAM" id="MobiDB-lite"/>
    </source>
</evidence>
<dbReference type="PANTHER" id="PTHR15002:SF0">
    <property type="entry name" value="RIBOSOMAL BIOGENESIS PROTEIN LAS1L"/>
    <property type="match status" value="1"/>
</dbReference>
<dbReference type="Pfam" id="PF04031">
    <property type="entry name" value="Las1"/>
    <property type="match status" value="1"/>
</dbReference>
<evidence type="ECO:0000313" key="3">
    <source>
        <dbReference type="Proteomes" id="UP000801428"/>
    </source>
</evidence>
<dbReference type="GO" id="GO:0090730">
    <property type="term" value="C:Las1 complex"/>
    <property type="evidence" value="ECO:0007669"/>
    <property type="project" value="InterPro"/>
</dbReference>
<reference evidence="2" key="1">
    <citation type="submission" date="2019-04" db="EMBL/GenBank/DDBJ databases">
        <title>Sequencing of skin fungus with MAO and IRED activity.</title>
        <authorList>
            <person name="Marsaioli A.J."/>
            <person name="Bonatto J.M.C."/>
            <person name="Reis Junior O."/>
        </authorList>
    </citation>
    <scope>NUCLEOTIDE SEQUENCE</scope>
    <source>
        <strain evidence="2">30M1</strain>
    </source>
</reference>
<gene>
    <name evidence="2" type="primary">LAS1</name>
    <name evidence="2" type="ORF">E8E13_004834</name>
</gene>
<dbReference type="GO" id="GO:0030687">
    <property type="term" value="C:preribosome, large subunit precursor"/>
    <property type="evidence" value="ECO:0007669"/>
    <property type="project" value="TreeGrafter"/>
</dbReference>
<comment type="caution">
    <text evidence="2">The sequence shown here is derived from an EMBL/GenBank/DDBJ whole genome shotgun (WGS) entry which is preliminary data.</text>
</comment>
<sequence length="461" mass="51753">MMELHSRFVVTPWRSRQELMQLRRDLYGLNDDNVDRRQGAVNKVLAWRARKESLPLLLESTVDVVDVMIQDEKGVLDHNAKRLLYATAISRFITGYLDTQIDLTRDRPSWFPPGKALQPPLSLLEVRHCIVHRQMPSLGELKRSAQTALTWLWEWYWAHLEAAFGLPSSTPSSSHPFNHDNDSSGVSDRLHSLLKTYLRDRKSEIKAKRRGDLCTAANNAVAAYKARFSPSPTTPPSAATQAALLGVLVQQSLILPADKKAGSSMSGAFLVWTPLLLAFAVESASFVAELLALVINEMNGEWRREEEREGLCEWAVHALSSREWQGARAGQERAMREKVLGECMTELGTWNMRLAEGIISGMEDGEAQLWRAILDAGRSEVETEVMVPDHTRAVQEEKDEDAKMRVEVEVAEPLPAEEDVQPVDNAELSDATDKIKGPHKVVGLWKPKPIGWLPEGWDEDA</sequence>
<dbReference type="Proteomes" id="UP000801428">
    <property type="component" value="Unassembled WGS sequence"/>
</dbReference>
<accession>A0A9P4T8P2</accession>
<dbReference type="EMBL" id="SWKU01000024">
    <property type="protein sequence ID" value="KAF2997134.1"/>
    <property type="molecule type" value="Genomic_DNA"/>
</dbReference>
<keyword evidence="3" id="KW-1185">Reference proteome</keyword>
<name>A0A9P4T8P2_CURKU</name>
<dbReference type="GO" id="GO:0004519">
    <property type="term" value="F:endonuclease activity"/>
    <property type="evidence" value="ECO:0007669"/>
    <property type="project" value="InterPro"/>
</dbReference>
<dbReference type="AlphaFoldDB" id="A0A9P4T8P2"/>
<proteinExistence type="predicted"/>
<dbReference type="OrthoDB" id="10263222at2759"/>
<organism evidence="2 3">
    <name type="scientific">Curvularia kusanoi</name>
    <name type="common">Cochliobolus kusanoi</name>
    <dbReference type="NCBI Taxonomy" id="90978"/>
    <lineage>
        <taxon>Eukaryota</taxon>
        <taxon>Fungi</taxon>
        <taxon>Dikarya</taxon>
        <taxon>Ascomycota</taxon>
        <taxon>Pezizomycotina</taxon>
        <taxon>Dothideomycetes</taxon>
        <taxon>Pleosporomycetidae</taxon>
        <taxon>Pleosporales</taxon>
        <taxon>Pleosporineae</taxon>
        <taxon>Pleosporaceae</taxon>
        <taxon>Curvularia</taxon>
    </lineage>
</organism>